<organism evidence="1 2">
    <name type="scientific">Dendrobium chrysotoxum</name>
    <name type="common">Orchid</name>
    <dbReference type="NCBI Taxonomy" id="161865"/>
    <lineage>
        <taxon>Eukaryota</taxon>
        <taxon>Viridiplantae</taxon>
        <taxon>Streptophyta</taxon>
        <taxon>Embryophyta</taxon>
        <taxon>Tracheophyta</taxon>
        <taxon>Spermatophyta</taxon>
        <taxon>Magnoliopsida</taxon>
        <taxon>Liliopsida</taxon>
        <taxon>Asparagales</taxon>
        <taxon>Orchidaceae</taxon>
        <taxon>Epidendroideae</taxon>
        <taxon>Malaxideae</taxon>
        <taxon>Dendrobiinae</taxon>
        <taxon>Dendrobium</taxon>
    </lineage>
</organism>
<evidence type="ECO:0000313" key="2">
    <source>
        <dbReference type="Proteomes" id="UP000775213"/>
    </source>
</evidence>
<gene>
    <name evidence="1" type="ORF">IEQ34_010835</name>
</gene>
<sequence length="58" mass="6459">MGCPSQPKGELDLESFEHVKGLIWSTMVDLVNLVKPWVDFGSKGSNEYFEINGGCTMH</sequence>
<keyword evidence="2" id="KW-1185">Reference proteome</keyword>
<reference evidence="1 2" key="1">
    <citation type="journal article" date="2021" name="Hortic Res">
        <title>Chromosome-scale assembly of the Dendrobium chrysotoxum genome enhances the understanding of orchid evolution.</title>
        <authorList>
            <person name="Zhang Y."/>
            <person name="Zhang G.Q."/>
            <person name="Zhang D."/>
            <person name="Liu X.D."/>
            <person name="Xu X.Y."/>
            <person name="Sun W.H."/>
            <person name="Yu X."/>
            <person name="Zhu X."/>
            <person name="Wang Z.W."/>
            <person name="Zhao X."/>
            <person name="Zhong W.Y."/>
            <person name="Chen H."/>
            <person name="Yin W.L."/>
            <person name="Huang T."/>
            <person name="Niu S.C."/>
            <person name="Liu Z.J."/>
        </authorList>
    </citation>
    <scope>NUCLEOTIDE SEQUENCE [LARGE SCALE GENOMIC DNA]</scope>
    <source>
        <strain evidence="1">Lindl</strain>
    </source>
</reference>
<evidence type="ECO:0000313" key="1">
    <source>
        <dbReference type="EMBL" id="KAH0460172.1"/>
    </source>
</evidence>
<comment type="caution">
    <text evidence="1">The sequence shown here is derived from an EMBL/GenBank/DDBJ whole genome shotgun (WGS) entry which is preliminary data.</text>
</comment>
<dbReference type="AlphaFoldDB" id="A0AAV7GX76"/>
<protein>
    <submittedName>
        <fullName evidence="1">Uncharacterized protein</fullName>
    </submittedName>
</protein>
<accession>A0AAV7GX76</accession>
<dbReference type="EMBL" id="JAGFBR010000010">
    <property type="protein sequence ID" value="KAH0460172.1"/>
    <property type="molecule type" value="Genomic_DNA"/>
</dbReference>
<name>A0AAV7GX76_DENCH</name>
<dbReference type="Proteomes" id="UP000775213">
    <property type="component" value="Unassembled WGS sequence"/>
</dbReference>
<proteinExistence type="predicted"/>